<evidence type="ECO:0000256" key="3">
    <source>
        <dbReference type="SAM" id="SignalP"/>
    </source>
</evidence>
<dbReference type="RefSeq" id="XP_018021169.1">
    <property type="nucleotide sequence ID" value="XM_018165680.2"/>
</dbReference>
<dbReference type="Proteomes" id="UP000694843">
    <property type="component" value="Unplaced"/>
</dbReference>
<evidence type="ECO:0000256" key="1">
    <source>
        <dbReference type="SAM" id="MobiDB-lite"/>
    </source>
</evidence>
<proteinExistence type="predicted"/>
<dbReference type="GeneID" id="108677463"/>
<feature type="region of interest" description="Disordered" evidence="1">
    <location>
        <begin position="97"/>
        <end position="117"/>
    </location>
</feature>
<keyword evidence="2" id="KW-1133">Transmembrane helix</keyword>
<dbReference type="AlphaFoldDB" id="A0A8B7P4V4"/>
<sequence length="275" mass="29890">MISVKMLLPALLVVVAAAGPALGSPEQVTYGIYRREGREEPASSYASPPVMYGSPEPTAVSQPSYGSPEKSYGPPPKSYKMPAPMMYAYIPHPMPMEEEKEEEKKEKEKKKKPETKEEKKCAVRLVLPPLIIITIFIGCILIQLVVPDLVAAVLAPVVNPLVAVIQAITAQTPVTVIRGARAMPGNDVSDPALQAFDSLLQLTGRVTAALSPEGCLATLLCDATDAVPHPDLSSRLLKYALPTRYHSYVNILTRGKENCKKQFPCNVQPHHTNLL</sequence>
<feature type="region of interest" description="Disordered" evidence="1">
    <location>
        <begin position="41"/>
        <end position="75"/>
    </location>
</feature>
<evidence type="ECO:0000313" key="5">
    <source>
        <dbReference type="RefSeq" id="XP_018021169.1"/>
    </source>
</evidence>
<keyword evidence="4" id="KW-1185">Reference proteome</keyword>
<gene>
    <name evidence="5" type="primary">LOC108677463</name>
</gene>
<organism evidence="4 5">
    <name type="scientific">Hyalella azteca</name>
    <name type="common">Amphipod</name>
    <dbReference type="NCBI Taxonomy" id="294128"/>
    <lineage>
        <taxon>Eukaryota</taxon>
        <taxon>Metazoa</taxon>
        <taxon>Ecdysozoa</taxon>
        <taxon>Arthropoda</taxon>
        <taxon>Crustacea</taxon>
        <taxon>Multicrustacea</taxon>
        <taxon>Malacostraca</taxon>
        <taxon>Eumalacostraca</taxon>
        <taxon>Peracarida</taxon>
        <taxon>Amphipoda</taxon>
        <taxon>Senticaudata</taxon>
        <taxon>Talitrida</taxon>
        <taxon>Talitroidea</taxon>
        <taxon>Hyalellidae</taxon>
        <taxon>Hyalella</taxon>
    </lineage>
</organism>
<name>A0A8B7P4V4_HYAAZ</name>
<accession>A0A8B7P4V4</accession>
<keyword evidence="2" id="KW-0472">Membrane</keyword>
<feature type="chain" id="PRO_5034588454" evidence="3">
    <location>
        <begin position="24"/>
        <end position="275"/>
    </location>
</feature>
<keyword evidence="3" id="KW-0732">Signal</keyword>
<reference evidence="5" key="1">
    <citation type="submission" date="2025-08" db="UniProtKB">
        <authorList>
            <consortium name="RefSeq"/>
        </authorList>
    </citation>
    <scope>IDENTIFICATION</scope>
    <source>
        <tissue evidence="5">Whole organism</tissue>
    </source>
</reference>
<dbReference type="KEGG" id="hazt:108677463"/>
<evidence type="ECO:0000313" key="4">
    <source>
        <dbReference type="Proteomes" id="UP000694843"/>
    </source>
</evidence>
<evidence type="ECO:0000256" key="2">
    <source>
        <dbReference type="SAM" id="Phobius"/>
    </source>
</evidence>
<feature type="transmembrane region" description="Helical" evidence="2">
    <location>
        <begin position="122"/>
        <end position="142"/>
    </location>
</feature>
<keyword evidence="2" id="KW-0812">Transmembrane</keyword>
<feature type="signal peptide" evidence="3">
    <location>
        <begin position="1"/>
        <end position="23"/>
    </location>
</feature>
<protein>
    <submittedName>
        <fullName evidence="5">Uncharacterized protein LOC108677463</fullName>
    </submittedName>
</protein>